<proteinExistence type="predicted"/>
<feature type="transmembrane region" description="Helical" evidence="3">
    <location>
        <begin position="404"/>
        <end position="427"/>
    </location>
</feature>
<feature type="domain" description="VWFC" evidence="5">
    <location>
        <begin position="330"/>
        <end position="389"/>
    </location>
</feature>
<feature type="domain" description="Antistasin-like" evidence="6">
    <location>
        <begin position="302"/>
        <end position="328"/>
    </location>
</feature>
<feature type="domain" description="VWFC" evidence="5">
    <location>
        <begin position="89"/>
        <end position="150"/>
    </location>
</feature>
<evidence type="ECO:0000256" key="1">
    <source>
        <dbReference type="ARBA" id="ARBA00022729"/>
    </source>
</evidence>
<evidence type="ECO:0000259" key="6">
    <source>
        <dbReference type="PROSITE" id="PS51252"/>
    </source>
</evidence>
<evidence type="ECO:0000259" key="5">
    <source>
        <dbReference type="PROSITE" id="PS50184"/>
    </source>
</evidence>
<dbReference type="SMART" id="SM00214">
    <property type="entry name" value="VWC"/>
    <property type="match status" value="2"/>
</dbReference>
<dbReference type="PROSITE" id="PS51252">
    <property type="entry name" value="ANTISTASIN"/>
    <property type="match status" value="1"/>
</dbReference>
<dbReference type="InterPro" id="IPR011061">
    <property type="entry name" value="Hirudin/antistatin"/>
</dbReference>
<sequence>MKTLAIVVICCAIVAGVHGILCPEDSVPTENGECRCISSCPPNKCTQGERPIQVRAASPDTPGSCCPIYNCIPSEPLSWDDADDSHLLKGCVDHSGIPRAIGDRWDQNPCVNCTCEESNEGGSVSCYATMCKSCQNPVPTLPGECCPRCHDSRNDTISKSNTSTTVPFVVPISECKSLENCQLPCHLGAEDDDGCPICQCPEATQTTTGPDPTDKICPELPHCGLNCVLVKDQGGCPVCACEDSIESDVSVIPANVPPPNQGEDDGGIVCPELKCDLHCERGLIMDQNDCTVCQCKPHATGCPTISGCRKKCPYGYKFNRRGCLTCRCRSTCTDHQNETHPEGSAWQPDVCTSCTCDTLGRLICKETVCSIACSNPLPPKLGTCCPVCPISENPNSEPQVSRSWGIIPITLIAVLTLLVVLLMIYVIRGRFRGRLSPSTTIYSSYPAQYYKCVPAYDTPVHRSEKVVPL</sequence>
<keyword evidence="2" id="KW-0677">Repeat</keyword>
<gene>
    <name evidence="8" type="primary">Crim1_0</name>
    <name evidence="7" type="synonym">Crim1_1</name>
    <name evidence="8" type="ORF">g.28955</name>
    <name evidence="7" type="ORF">g.28957</name>
</gene>
<dbReference type="SUPFAM" id="SSF57262">
    <property type="entry name" value="Leech antihemostatic proteins"/>
    <property type="match status" value="1"/>
</dbReference>
<dbReference type="InterPro" id="IPR004094">
    <property type="entry name" value="Antistasin-like"/>
</dbReference>
<dbReference type="PROSITE" id="PS01208">
    <property type="entry name" value="VWFC_1"/>
    <property type="match status" value="2"/>
</dbReference>
<dbReference type="EMBL" id="GBYB01009123">
    <property type="protein sequence ID" value="JAG78890.1"/>
    <property type="molecule type" value="Transcribed_RNA"/>
</dbReference>
<dbReference type="GO" id="GO:0005886">
    <property type="term" value="C:plasma membrane"/>
    <property type="evidence" value="ECO:0007669"/>
    <property type="project" value="TreeGrafter"/>
</dbReference>
<dbReference type="InterPro" id="IPR001007">
    <property type="entry name" value="VWF_dom"/>
</dbReference>
<evidence type="ECO:0000313" key="8">
    <source>
        <dbReference type="EMBL" id="JAG78890.1"/>
    </source>
</evidence>
<keyword evidence="3" id="KW-0812">Transmembrane</keyword>
<evidence type="ECO:0000313" key="7">
    <source>
        <dbReference type="EMBL" id="JAG78174.1"/>
    </source>
</evidence>
<feature type="signal peptide" evidence="4">
    <location>
        <begin position="1"/>
        <end position="19"/>
    </location>
</feature>
<dbReference type="AlphaFoldDB" id="A0A0C9Q4W8"/>
<dbReference type="PANTHER" id="PTHR46439">
    <property type="entry name" value="CYSTEINE-RICH MOTOR NEURON 1 PROTEIN"/>
    <property type="match status" value="1"/>
</dbReference>
<name>A0A0C9Q4W8_9HYME</name>
<protein>
    <submittedName>
        <fullName evidence="8">Crim1_0 protein</fullName>
    </submittedName>
    <submittedName>
        <fullName evidence="7">Crim1_1 protein</fullName>
    </submittedName>
</protein>
<evidence type="ECO:0000256" key="2">
    <source>
        <dbReference type="ARBA" id="ARBA00022737"/>
    </source>
</evidence>
<dbReference type="Gene3D" id="6.20.200.20">
    <property type="match status" value="1"/>
</dbReference>
<evidence type="ECO:0000256" key="3">
    <source>
        <dbReference type="SAM" id="Phobius"/>
    </source>
</evidence>
<dbReference type="PANTHER" id="PTHR46439:SF1">
    <property type="entry name" value="CYSTEINE-RICH MOTOR NEURON 1 PROTEIN"/>
    <property type="match status" value="1"/>
</dbReference>
<dbReference type="InterPro" id="IPR052624">
    <property type="entry name" value="CRIM1"/>
</dbReference>
<dbReference type="Pfam" id="PF02822">
    <property type="entry name" value="Antistasin"/>
    <property type="match status" value="2"/>
</dbReference>
<accession>A0A0C9Q4W8</accession>
<dbReference type="GO" id="GO:0004867">
    <property type="term" value="F:serine-type endopeptidase inhibitor activity"/>
    <property type="evidence" value="ECO:0007669"/>
    <property type="project" value="InterPro"/>
</dbReference>
<evidence type="ECO:0000256" key="4">
    <source>
        <dbReference type="SAM" id="SignalP"/>
    </source>
</evidence>
<keyword evidence="3" id="KW-0472">Membrane</keyword>
<dbReference type="EMBL" id="GBYB01008407">
    <property type="protein sequence ID" value="JAG78174.1"/>
    <property type="molecule type" value="Transcribed_RNA"/>
</dbReference>
<keyword evidence="1 4" id="KW-0732">Signal</keyword>
<dbReference type="Pfam" id="PF00093">
    <property type="entry name" value="VWC"/>
    <property type="match status" value="1"/>
</dbReference>
<dbReference type="PROSITE" id="PS50184">
    <property type="entry name" value="VWFC_2"/>
    <property type="match status" value="2"/>
</dbReference>
<reference evidence="8" key="1">
    <citation type="submission" date="2015-01" db="EMBL/GenBank/DDBJ databases">
        <title>Transcriptome Assembly of Fopius arisanus.</title>
        <authorList>
            <person name="Geib S."/>
        </authorList>
    </citation>
    <scope>NUCLEOTIDE SEQUENCE</scope>
</reference>
<organism evidence="8">
    <name type="scientific">Fopius arisanus</name>
    <dbReference type="NCBI Taxonomy" id="64838"/>
    <lineage>
        <taxon>Eukaryota</taxon>
        <taxon>Metazoa</taxon>
        <taxon>Ecdysozoa</taxon>
        <taxon>Arthropoda</taxon>
        <taxon>Hexapoda</taxon>
        <taxon>Insecta</taxon>
        <taxon>Pterygota</taxon>
        <taxon>Neoptera</taxon>
        <taxon>Endopterygota</taxon>
        <taxon>Hymenoptera</taxon>
        <taxon>Apocrita</taxon>
        <taxon>Ichneumonoidea</taxon>
        <taxon>Braconidae</taxon>
        <taxon>Opiinae</taxon>
        <taxon>Fopius</taxon>
    </lineage>
</organism>
<keyword evidence="3" id="KW-1133">Transmembrane helix</keyword>
<dbReference type="Gene3D" id="2.10.22.10">
    <property type="entry name" value="Antistasin, domain 1"/>
    <property type="match status" value="2"/>
</dbReference>
<dbReference type="Gene3D" id="2.10.70.10">
    <property type="entry name" value="Complement Module, domain 1"/>
    <property type="match status" value="1"/>
</dbReference>
<dbReference type="SUPFAM" id="SSF57603">
    <property type="entry name" value="FnI-like domain"/>
    <property type="match status" value="1"/>
</dbReference>
<feature type="chain" id="PRO_5007394384" evidence="4">
    <location>
        <begin position="20"/>
        <end position="469"/>
    </location>
</feature>